<name>A0A9W7DN07_9STRA</name>
<sequence>MPHPQYLGTTLTYFAGWWLLLSSNLSVDYFKVFAAGIGFSYWAMSTVEQYSIAVRGPTRGLENYNRRPPGPTNV</sequence>
<dbReference type="EMBL" id="BRXZ01000621">
    <property type="protein sequence ID" value="GMH49053.1"/>
    <property type="molecule type" value="Genomic_DNA"/>
</dbReference>
<comment type="caution">
    <text evidence="1">The sequence shown here is derived from an EMBL/GenBank/DDBJ whole genome shotgun (WGS) entry which is preliminary data.</text>
</comment>
<evidence type="ECO:0000313" key="1">
    <source>
        <dbReference type="EMBL" id="GMH49053.1"/>
    </source>
</evidence>
<organism evidence="1 2">
    <name type="scientific">Triparma retinervis</name>
    <dbReference type="NCBI Taxonomy" id="2557542"/>
    <lineage>
        <taxon>Eukaryota</taxon>
        <taxon>Sar</taxon>
        <taxon>Stramenopiles</taxon>
        <taxon>Ochrophyta</taxon>
        <taxon>Bolidophyceae</taxon>
        <taxon>Parmales</taxon>
        <taxon>Triparmaceae</taxon>
        <taxon>Triparma</taxon>
    </lineage>
</organism>
<dbReference type="OrthoDB" id="8300106at2759"/>
<reference evidence="1" key="1">
    <citation type="submission" date="2022-07" db="EMBL/GenBank/DDBJ databases">
        <title>Genome analysis of Parmales, a sister group of diatoms, reveals the evolutionary specialization of diatoms from phago-mixotrophs to photoautotrophs.</title>
        <authorList>
            <person name="Ban H."/>
            <person name="Sato S."/>
            <person name="Yoshikawa S."/>
            <person name="Kazumasa Y."/>
            <person name="Nakamura Y."/>
            <person name="Ichinomiya M."/>
            <person name="Saitoh K."/>
            <person name="Sato N."/>
            <person name="Blanc-Mathieu R."/>
            <person name="Endo H."/>
            <person name="Kuwata A."/>
            <person name="Ogata H."/>
        </authorList>
    </citation>
    <scope>NUCLEOTIDE SEQUENCE</scope>
</reference>
<dbReference type="Proteomes" id="UP001165082">
    <property type="component" value="Unassembled WGS sequence"/>
</dbReference>
<dbReference type="AlphaFoldDB" id="A0A9W7DN07"/>
<keyword evidence="2" id="KW-1185">Reference proteome</keyword>
<gene>
    <name evidence="1" type="ORF">TrRE_jg9854</name>
</gene>
<evidence type="ECO:0000313" key="2">
    <source>
        <dbReference type="Proteomes" id="UP001165082"/>
    </source>
</evidence>
<protein>
    <submittedName>
        <fullName evidence="1">Uncharacterized protein</fullName>
    </submittedName>
</protein>
<accession>A0A9W7DN07</accession>
<proteinExistence type="predicted"/>